<feature type="coiled-coil region" evidence="1">
    <location>
        <begin position="101"/>
        <end position="128"/>
    </location>
</feature>
<feature type="compositionally biased region" description="Polar residues" evidence="2">
    <location>
        <begin position="1"/>
        <end position="10"/>
    </location>
</feature>
<organism evidence="3 4">
    <name type="scientific">Riccia sorocarpa</name>
    <dbReference type="NCBI Taxonomy" id="122646"/>
    <lineage>
        <taxon>Eukaryota</taxon>
        <taxon>Viridiplantae</taxon>
        <taxon>Streptophyta</taxon>
        <taxon>Embryophyta</taxon>
        <taxon>Marchantiophyta</taxon>
        <taxon>Marchantiopsida</taxon>
        <taxon>Marchantiidae</taxon>
        <taxon>Marchantiales</taxon>
        <taxon>Ricciaceae</taxon>
        <taxon>Riccia</taxon>
    </lineage>
</organism>
<name>A0ABD3HAW4_9MARC</name>
<sequence length="150" mass="16465">MADTAESSIGNSGGNHRLTPTSPNRVSDCSQKRDCSRKRKLSSSVLHDGSQNGELLSSYVAGRALLARTESEEDPEREDIDDIGISSVEVEQLPTVFRETYRSQGEELKKLQEQLKKLAEEMKEHVNASMAVAEVKMTESLAASEVKIIG</sequence>
<proteinExistence type="predicted"/>
<evidence type="ECO:0000313" key="4">
    <source>
        <dbReference type="Proteomes" id="UP001633002"/>
    </source>
</evidence>
<dbReference type="EMBL" id="JBJQOH010000004">
    <property type="protein sequence ID" value="KAL3687520.1"/>
    <property type="molecule type" value="Genomic_DNA"/>
</dbReference>
<dbReference type="Proteomes" id="UP001633002">
    <property type="component" value="Unassembled WGS sequence"/>
</dbReference>
<gene>
    <name evidence="3" type="ORF">R1sor_013829</name>
</gene>
<keyword evidence="4" id="KW-1185">Reference proteome</keyword>
<evidence type="ECO:0000256" key="2">
    <source>
        <dbReference type="SAM" id="MobiDB-lite"/>
    </source>
</evidence>
<evidence type="ECO:0000313" key="3">
    <source>
        <dbReference type="EMBL" id="KAL3687520.1"/>
    </source>
</evidence>
<evidence type="ECO:0000256" key="1">
    <source>
        <dbReference type="SAM" id="Coils"/>
    </source>
</evidence>
<protein>
    <submittedName>
        <fullName evidence="3">Uncharacterized protein</fullName>
    </submittedName>
</protein>
<dbReference type="AlphaFoldDB" id="A0ABD3HAW4"/>
<accession>A0ABD3HAW4</accession>
<keyword evidence="1" id="KW-0175">Coiled coil</keyword>
<comment type="caution">
    <text evidence="3">The sequence shown here is derived from an EMBL/GenBank/DDBJ whole genome shotgun (WGS) entry which is preliminary data.</text>
</comment>
<reference evidence="3 4" key="1">
    <citation type="submission" date="2024-09" db="EMBL/GenBank/DDBJ databases">
        <title>Chromosome-scale assembly of Riccia sorocarpa.</title>
        <authorList>
            <person name="Paukszto L."/>
        </authorList>
    </citation>
    <scope>NUCLEOTIDE SEQUENCE [LARGE SCALE GENOMIC DNA]</scope>
    <source>
        <strain evidence="3">LP-2024</strain>
        <tissue evidence="3">Aerial parts of the thallus</tissue>
    </source>
</reference>
<feature type="compositionally biased region" description="Polar residues" evidence="2">
    <location>
        <begin position="18"/>
        <end position="29"/>
    </location>
</feature>
<feature type="compositionally biased region" description="Polar residues" evidence="2">
    <location>
        <begin position="42"/>
        <end position="52"/>
    </location>
</feature>
<feature type="region of interest" description="Disordered" evidence="2">
    <location>
        <begin position="1"/>
        <end position="52"/>
    </location>
</feature>